<proteinExistence type="inferred from homology"/>
<evidence type="ECO:0000313" key="6">
    <source>
        <dbReference type="EMBL" id="UQZ82872.1"/>
    </source>
</evidence>
<name>A0ABY4RK69_9BACL</name>
<dbReference type="InterPro" id="IPR036388">
    <property type="entry name" value="WH-like_DNA-bd_sf"/>
</dbReference>
<evidence type="ECO:0000256" key="1">
    <source>
        <dbReference type="ARBA" id="ARBA00009437"/>
    </source>
</evidence>
<evidence type="ECO:0000256" key="4">
    <source>
        <dbReference type="ARBA" id="ARBA00023163"/>
    </source>
</evidence>
<keyword evidence="7" id="KW-1185">Reference proteome</keyword>
<protein>
    <submittedName>
        <fullName evidence="6">HTH-type transcriptional activator CmpR</fullName>
    </submittedName>
</protein>
<dbReference type="PRINTS" id="PR00039">
    <property type="entry name" value="HTHLYSR"/>
</dbReference>
<dbReference type="PROSITE" id="PS50931">
    <property type="entry name" value="HTH_LYSR"/>
    <property type="match status" value="1"/>
</dbReference>
<dbReference type="Pfam" id="PF00126">
    <property type="entry name" value="HTH_1"/>
    <property type="match status" value="1"/>
</dbReference>
<dbReference type="InterPro" id="IPR036390">
    <property type="entry name" value="WH_DNA-bd_sf"/>
</dbReference>
<dbReference type="InterPro" id="IPR005119">
    <property type="entry name" value="LysR_subst-bd"/>
</dbReference>
<dbReference type="RefSeq" id="WP_249864959.1">
    <property type="nucleotide sequence ID" value="NZ_CP027059.1"/>
</dbReference>
<evidence type="ECO:0000256" key="3">
    <source>
        <dbReference type="ARBA" id="ARBA00023125"/>
    </source>
</evidence>
<dbReference type="InterPro" id="IPR000847">
    <property type="entry name" value="LysR_HTH_N"/>
</dbReference>
<feature type="domain" description="HTH lysR-type" evidence="5">
    <location>
        <begin position="1"/>
        <end position="58"/>
    </location>
</feature>
<keyword evidence="4" id="KW-0804">Transcription</keyword>
<dbReference type="EMBL" id="CP027059">
    <property type="protein sequence ID" value="UQZ82872.1"/>
    <property type="molecule type" value="Genomic_DNA"/>
</dbReference>
<gene>
    <name evidence="6" type="primary">cmpR_8</name>
    <name evidence="6" type="ORF">SK3146_02032</name>
</gene>
<dbReference type="Gene3D" id="3.40.190.10">
    <property type="entry name" value="Periplasmic binding protein-like II"/>
    <property type="match status" value="2"/>
</dbReference>
<keyword evidence="2" id="KW-0805">Transcription regulation</keyword>
<dbReference type="Pfam" id="PF03466">
    <property type="entry name" value="LysR_substrate"/>
    <property type="match status" value="1"/>
</dbReference>
<reference evidence="6" key="2">
    <citation type="journal article" date="2021" name="J Anim Sci Technol">
        <title>Complete genome sequence of Paenibacillus konkukensis sp. nov. SK3146 as a potential probiotic strain.</title>
        <authorList>
            <person name="Jung H.I."/>
            <person name="Park S."/>
            <person name="Niu K.M."/>
            <person name="Lee S.W."/>
            <person name="Kothari D."/>
            <person name="Yi K.J."/>
            <person name="Kim S.K."/>
        </authorList>
    </citation>
    <scope>NUCLEOTIDE SEQUENCE</scope>
    <source>
        <strain evidence="6">SK3146</strain>
    </source>
</reference>
<dbReference type="Proteomes" id="UP001057134">
    <property type="component" value="Chromosome"/>
</dbReference>
<evidence type="ECO:0000259" key="5">
    <source>
        <dbReference type="PROSITE" id="PS50931"/>
    </source>
</evidence>
<dbReference type="SUPFAM" id="SSF46785">
    <property type="entry name" value="Winged helix' DNA-binding domain"/>
    <property type="match status" value="1"/>
</dbReference>
<dbReference type="PANTHER" id="PTHR30126">
    <property type="entry name" value="HTH-TYPE TRANSCRIPTIONAL REGULATOR"/>
    <property type="match status" value="1"/>
</dbReference>
<dbReference type="SUPFAM" id="SSF53850">
    <property type="entry name" value="Periplasmic binding protein-like II"/>
    <property type="match status" value="1"/>
</dbReference>
<accession>A0ABY4RK69</accession>
<sequence>MNLHALKLFYEAASRGSVTRAAEALHISQPAVTAQIRNLEQELGVALLASQGRGIRLTEAGEMLHDCAAKLFALEQEMDARIADYRQGVQGKLRIAATYLPANHLLPGWMAAFKQLHERIELTLTTANSRSAYEKLLHYEADLAVIGGSKEAPEGVTREELLEDELWFVVPAGHRLAGALVSLAEMMKEPFIVREEGSSTREKLLALCRLHNLAPPRVGLQFNGPNETIRAVMAGYGANLLSALEVSEYIRQGAVARVQVDGVRLANPIAVCRRSGEELSPSAGQFLAFAKEQMLSLDAGNDGNDGNDGNAG</sequence>
<comment type="similarity">
    <text evidence="1">Belongs to the LysR transcriptional regulatory family.</text>
</comment>
<evidence type="ECO:0000256" key="2">
    <source>
        <dbReference type="ARBA" id="ARBA00023015"/>
    </source>
</evidence>
<keyword evidence="3" id="KW-0238">DNA-binding</keyword>
<reference evidence="6" key="1">
    <citation type="submission" date="2018-02" db="EMBL/GenBank/DDBJ databases">
        <authorList>
            <person name="Kim S.-K."/>
            <person name="Jung H.-I."/>
            <person name="Lee S.-W."/>
        </authorList>
    </citation>
    <scope>NUCLEOTIDE SEQUENCE</scope>
    <source>
        <strain evidence="6">SK3146</strain>
    </source>
</reference>
<dbReference type="PANTHER" id="PTHR30126:SF39">
    <property type="entry name" value="HTH-TYPE TRANSCRIPTIONAL REGULATOR CYSL"/>
    <property type="match status" value="1"/>
</dbReference>
<evidence type="ECO:0000313" key="7">
    <source>
        <dbReference type="Proteomes" id="UP001057134"/>
    </source>
</evidence>
<organism evidence="6 7">
    <name type="scientific">Paenibacillus konkukensis</name>
    <dbReference type="NCBI Taxonomy" id="2020716"/>
    <lineage>
        <taxon>Bacteria</taxon>
        <taxon>Bacillati</taxon>
        <taxon>Bacillota</taxon>
        <taxon>Bacilli</taxon>
        <taxon>Bacillales</taxon>
        <taxon>Paenibacillaceae</taxon>
        <taxon>Paenibacillus</taxon>
    </lineage>
</organism>
<dbReference type="Gene3D" id="1.10.10.10">
    <property type="entry name" value="Winged helix-like DNA-binding domain superfamily/Winged helix DNA-binding domain"/>
    <property type="match status" value="1"/>
</dbReference>